<dbReference type="SUPFAM" id="SSF88723">
    <property type="entry name" value="PIN domain-like"/>
    <property type="match status" value="1"/>
</dbReference>
<organism evidence="2 3">
    <name type="scientific">Hominiventricola aquisgranensis</name>
    <dbReference type="NCBI Taxonomy" id="3133164"/>
    <lineage>
        <taxon>Bacteria</taxon>
        <taxon>Bacillati</taxon>
        <taxon>Bacillota</taxon>
        <taxon>Clostridia</taxon>
        <taxon>Lachnospirales</taxon>
        <taxon>Lachnospiraceae</taxon>
        <taxon>Hominiventricola</taxon>
    </lineage>
</organism>
<dbReference type="Pfam" id="PF13470">
    <property type="entry name" value="PIN_3"/>
    <property type="match status" value="1"/>
</dbReference>
<dbReference type="PANTHER" id="PTHR34610">
    <property type="entry name" value="SSL7007 PROTEIN"/>
    <property type="match status" value="1"/>
</dbReference>
<dbReference type="InterPro" id="IPR002716">
    <property type="entry name" value="PIN_dom"/>
</dbReference>
<sequence>MLYYAVIDTNVLVSAMLKFQSVPGQIANEALLGALIPLLSDEIVTEYREVLARPKFKFNQRTVDAFIDGIIDRGIFVDTVPVEEIIPDPKDVVFYEVVMEGRKEYEDAYLVTGNIKHFPARSFVVTPKEMLDIIHNEYRIY</sequence>
<name>A0ABV1HWU5_9FIRM</name>
<comment type="caution">
    <text evidence="2">The sequence shown here is derived from an EMBL/GenBank/DDBJ whole genome shotgun (WGS) entry which is preliminary data.</text>
</comment>
<reference evidence="2 3" key="1">
    <citation type="submission" date="2024-03" db="EMBL/GenBank/DDBJ databases">
        <title>Human intestinal bacterial collection.</title>
        <authorList>
            <person name="Pauvert C."/>
            <person name="Hitch T.C.A."/>
            <person name="Clavel T."/>
        </authorList>
    </citation>
    <scope>NUCLEOTIDE SEQUENCE [LARGE SCALE GENOMIC DNA]</scope>
    <source>
        <strain evidence="2 3">CLA-AA-H78B</strain>
    </source>
</reference>
<dbReference type="InterPro" id="IPR002850">
    <property type="entry name" value="PIN_toxin-like"/>
</dbReference>
<evidence type="ECO:0000259" key="1">
    <source>
        <dbReference type="Pfam" id="PF13470"/>
    </source>
</evidence>
<feature type="domain" description="PIN" evidence="1">
    <location>
        <begin position="5"/>
        <end position="116"/>
    </location>
</feature>
<dbReference type="InterPro" id="IPR029060">
    <property type="entry name" value="PIN-like_dom_sf"/>
</dbReference>
<proteinExistence type="predicted"/>
<evidence type="ECO:0000313" key="2">
    <source>
        <dbReference type="EMBL" id="MEQ2577402.1"/>
    </source>
</evidence>
<dbReference type="EMBL" id="JBBMFC010000001">
    <property type="protein sequence ID" value="MEQ2577402.1"/>
    <property type="molecule type" value="Genomic_DNA"/>
</dbReference>
<evidence type="ECO:0000313" key="3">
    <source>
        <dbReference type="Proteomes" id="UP001470288"/>
    </source>
</evidence>
<dbReference type="Proteomes" id="UP001470288">
    <property type="component" value="Unassembled WGS sequence"/>
</dbReference>
<dbReference type="NCBIfam" id="TIGR00305">
    <property type="entry name" value="putative toxin-antitoxin system toxin component, PIN family"/>
    <property type="match status" value="1"/>
</dbReference>
<gene>
    <name evidence="2" type="ORF">WMO62_00920</name>
</gene>
<keyword evidence="3" id="KW-1185">Reference proteome</keyword>
<protein>
    <submittedName>
        <fullName evidence="2">Toxin-antitoxin system toxin component, PIN family</fullName>
    </submittedName>
</protein>
<dbReference type="PANTHER" id="PTHR34610:SF3">
    <property type="entry name" value="SSL7007 PROTEIN"/>
    <property type="match status" value="1"/>
</dbReference>
<accession>A0ABV1HWU5</accession>
<dbReference type="RefSeq" id="WP_349143499.1">
    <property type="nucleotide sequence ID" value="NZ_JBBMFC010000001.1"/>
</dbReference>